<dbReference type="Gene3D" id="3.40.50.10610">
    <property type="entry name" value="ABC-type transport auxiliary lipoprotein component"/>
    <property type="match status" value="1"/>
</dbReference>
<accession>A0A4R9K229</accession>
<evidence type="ECO:0000313" key="2">
    <source>
        <dbReference type="Proteomes" id="UP000297693"/>
    </source>
</evidence>
<sequence length="417" mass="48056">MWRWFVLIVFLFFFPHQILISDTIKLKNGTVIENAKTEIHNESVIISENGVKKTFSKSSVASIKLKPVKMKQESSTPKKESTTSVRDERIRIAESLQDQFDWEADVGSKPRLALLNFQAGNGVTASELETVTEIIITNLVKTNLFEVVDQQTILKTKQEQNKYNEDCRKEIKDCTIQLGELINANRILTGKITKINSKYFINGYIVDPTQNRIDFAESEIAENLSLLTQASEIFAKKIAGGVLEYYDVEYKSKVTIQNLSYIKKSAMFPGYGQYTHYSQNQLEIQKYKSIILASVTIGLIFHNISQYQNYLEERKMYKESQTYFLLSWNSPLDAISLFNENMRHEKLKQTQIESQTAMTLLAAVYILNLVDAYFLPTRTKSSESDQFFFRFESNSRFPSMHAGSKENLLTAEYGYRF</sequence>
<gene>
    <name evidence="1" type="ORF">EHQ58_12405</name>
</gene>
<dbReference type="Proteomes" id="UP000297693">
    <property type="component" value="Unassembled WGS sequence"/>
</dbReference>
<comment type="caution">
    <text evidence="1">The sequence shown here is derived from an EMBL/GenBank/DDBJ whole genome shotgun (WGS) entry which is preliminary data.</text>
</comment>
<dbReference type="AlphaFoldDB" id="A0A4R9K229"/>
<protein>
    <submittedName>
        <fullName evidence="1">Uncharacterized protein</fullName>
    </submittedName>
</protein>
<dbReference type="RefSeq" id="WP_135624193.1">
    <property type="nucleotide sequence ID" value="NZ_RQGD01000034.1"/>
</dbReference>
<keyword evidence="2" id="KW-1185">Reference proteome</keyword>
<reference evidence="1" key="1">
    <citation type="journal article" date="2019" name="PLoS Negl. Trop. Dis.">
        <title>Revisiting the worldwide diversity of Leptospira species in the environment.</title>
        <authorList>
            <person name="Vincent A.T."/>
            <person name="Schiettekatte O."/>
            <person name="Bourhy P."/>
            <person name="Veyrier F.J."/>
            <person name="Picardeau M."/>
        </authorList>
    </citation>
    <scope>NUCLEOTIDE SEQUENCE [LARGE SCALE GENOMIC DNA]</scope>
    <source>
        <strain evidence="1">201702476</strain>
    </source>
</reference>
<organism evidence="1 2">
    <name type="scientific">Leptospira ognonensis</name>
    <dbReference type="NCBI Taxonomy" id="2484945"/>
    <lineage>
        <taxon>Bacteria</taxon>
        <taxon>Pseudomonadati</taxon>
        <taxon>Spirochaetota</taxon>
        <taxon>Spirochaetia</taxon>
        <taxon>Leptospirales</taxon>
        <taxon>Leptospiraceae</taxon>
        <taxon>Leptospira</taxon>
    </lineage>
</organism>
<evidence type="ECO:0000313" key="1">
    <source>
        <dbReference type="EMBL" id="TGL58175.1"/>
    </source>
</evidence>
<dbReference type="EMBL" id="RQGD01000034">
    <property type="protein sequence ID" value="TGL58175.1"/>
    <property type="molecule type" value="Genomic_DNA"/>
</dbReference>
<proteinExistence type="predicted"/>
<name>A0A4R9K229_9LEPT</name>
<dbReference type="SUPFAM" id="SSF52964">
    <property type="entry name" value="TolB, N-terminal domain"/>
    <property type="match status" value="1"/>
</dbReference>
<dbReference type="OrthoDB" id="9813910at2"/>